<evidence type="ECO:0000256" key="6">
    <source>
        <dbReference type="SAM" id="Coils"/>
    </source>
</evidence>
<keyword evidence="2" id="KW-0677">Repeat</keyword>
<keyword evidence="6" id="KW-0175">Coiled coil</keyword>
<feature type="domain" description="C3H1-type" evidence="8">
    <location>
        <begin position="160"/>
        <end position="188"/>
    </location>
</feature>
<proteinExistence type="predicted"/>
<keyword evidence="10" id="KW-1185">Reference proteome</keyword>
<feature type="zinc finger region" description="C3H1-type" evidence="5">
    <location>
        <begin position="66"/>
        <end position="93"/>
    </location>
</feature>
<keyword evidence="3 5" id="KW-0863">Zinc-finger</keyword>
<dbReference type="Gene3D" id="3.30.1370.210">
    <property type="match status" value="2"/>
</dbReference>
<organism evidence="9 10">
    <name type="scientific">Acanthocheilonema viteae</name>
    <name type="common">Filarial nematode worm</name>
    <name type="synonym">Dipetalonema viteae</name>
    <dbReference type="NCBI Taxonomy" id="6277"/>
    <lineage>
        <taxon>Eukaryota</taxon>
        <taxon>Metazoa</taxon>
        <taxon>Ecdysozoa</taxon>
        <taxon>Nematoda</taxon>
        <taxon>Chromadorea</taxon>
        <taxon>Rhabditida</taxon>
        <taxon>Spirurina</taxon>
        <taxon>Spiruromorpha</taxon>
        <taxon>Filarioidea</taxon>
        <taxon>Onchocercidae</taxon>
        <taxon>Acanthocheilonema</taxon>
    </lineage>
</organism>
<dbReference type="GO" id="GO:0043484">
    <property type="term" value="P:regulation of RNA splicing"/>
    <property type="evidence" value="ECO:0007669"/>
    <property type="project" value="TreeGrafter"/>
</dbReference>
<feature type="coiled-coil region" evidence="6">
    <location>
        <begin position="253"/>
        <end position="280"/>
    </location>
</feature>
<evidence type="ECO:0000256" key="5">
    <source>
        <dbReference type="PROSITE-ProRule" id="PRU00723"/>
    </source>
</evidence>
<feature type="region of interest" description="Disordered" evidence="7">
    <location>
        <begin position="1"/>
        <end position="35"/>
    </location>
</feature>
<sequence>MSHEERAKINDTKDNDGYLDSDSEKMERKYNNDTKEIRNGREINVNGDIKVRKDELIEGNEKDEESAGEDICRDFLNNICSRGSRCKFYHPLNVVRRASQQTQENIEYQFCIDYQNRGCNRDNCRYIHAQREDIERYKMTGEMTLNIAREIAAIYNCDTINGIPFCKEYQIGSCSRGGQRCRYWHINVEEERERRRRVPRSLPTSLLPSLAQVSSLALPYSICSNRRSYPHVAADICSPYGKRMRYDLDDDYVRDLERRNAELGKEVEGLKRELSRERERYGDLYALFRQRTAIITTQQNPINVTPVATAYYQSASSTCWTDTKWTH</sequence>
<dbReference type="STRING" id="6277.A0A498S4S6"/>
<dbReference type="SUPFAM" id="SSF90229">
    <property type="entry name" value="CCCH zinc finger"/>
    <property type="match status" value="1"/>
</dbReference>
<dbReference type="GO" id="GO:0008270">
    <property type="term" value="F:zinc ion binding"/>
    <property type="evidence" value="ECO:0007669"/>
    <property type="project" value="UniProtKB-KW"/>
</dbReference>
<feature type="zinc finger region" description="C3H1-type" evidence="5">
    <location>
        <begin position="160"/>
        <end position="188"/>
    </location>
</feature>
<gene>
    <name evidence="9" type="ORF">NAV_LOCUS1251</name>
</gene>
<keyword evidence="1 5" id="KW-0479">Metal-binding</keyword>
<dbReference type="AlphaFoldDB" id="A0A498S4S6"/>
<evidence type="ECO:0000313" key="9">
    <source>
        <dbReference type="EMBL" id="VBB26421.1"/>
    </source>
</evidence>
<dbReference type="Proteomes" id="UP000276991">
    <property type="component" value="Unassembled WGS sequence"/>
</dbReference>
<evidence type="ECO:0000256" key="7">
    <source>
        <dbReference type="SAM" id="MobiDB-lite"/>
    </source>
</evidence>
<dbReference type="PANTHER" id="PTHR12675:SF6">
    <property type="entry name" value="ZINC FINGER CCCH DOMAIN-CONTAINING PROTEIN 10"/>
    <property type="match status" value="1"/>
</dbReference>
<accession>A0A498S4S6</accession>
<evidence type="ECO:0000313" key="10">
    <source>
        <dbReference type="Proteomes" id="UP000276991"/>
    </source>
</evidence>
<evidence type="ECO:0000256" key="1">
    <source>
        <dbReference type="ARBA" id="ARBA00022723"/>
    </source>
</evidence>
<evidence type="ECO:0000256" key="4">
    <source>
        <dbReference type="ARBA" id="ARBA00022833"/>
    </source>
</evidence>
<evidence type="ECO:0000256" key="2">
    <source>
        <dbReference type="ARBA" id="ARBA00022737"/>
    </source>
</evidence>
<dbReference type="PROSITE" id="PS50103">
    <property type="entry name" value="ZF_C3H1"/>
    <property type="match status" value="2"/>
</dbReference>
<dbReference type="Pfam" id="PF00642">
    <property type="entry name" value="zf-CCCH"/>
    <property type="match status" value="1"/>
</dbReference>
<keyword evidence="4 5" id="KW-0862">Zinc</keyword>
<evidence type="ECO:0000256" key="3">
    <source>
        <dbReference type="ARBA" id="ARBA00022771"/>
    </source>
</evidence>
<dbReference type="PANTHER" id="PTHR12675">
    <property type="entry name" value="MUSCLEBLIND-LIKE PROTEIN"/>
    <property type="match status" value="1"/>
</dbReference>
<evidence type="ECO:0000259" key="8">
    <source>
        <dbReference type="PROSITE" id="PS50103"/>
    </source>
</evidence>
<dbReference type="EMBL" id="UPTC01000103">
    <property type="protein sequence ID" value="VBB26421.1"/>
    <property type="molecule type" value="Genomic_DNA"/>
</dbReference>
<dbReference type="GO" id="GO:0003723">
    <property type="term" value="F:RNA binding"/>
    <property type="evidence" value="ECO:0007669"/>
    <property type="project" value="TreeGrafter"/>
</dbReference>
<feature type="domain" description="C3H1-type" evidence="8">
    <location>
        <begin position="66"/>
        <end position="93"/>
    </location>
</feature>
<dbReference type="InterPro" id="IPR000571">
    <property type="entry name" value="Znf_CCCH"/>
</dbReference>
<name>A0A498S4S6_ACAVI</name>
<dbReference type="InterPro" id="IPR036855">
    <property type="entry name" value="Znf_CCCH_sf"/>
</dbReference>
<protein>
    <recommendedName>
        <fullName evidence="8">C3H1-type domain-containing protein</fullName>
    </recommendedName>
</protein>
<dbReference type="SMART" id="SM00356">
    <property type="entry name" value="ZnF_C3H1"/>
    <property type="match status" value="3"/>
</dbReference>
<dbReference type="OrthoDB" id="250836at2759"/>
<reference evidence="9 10" key="1">
    <citation type="submission" date="2018-08" db="EMBL/GenBank/DDBJ databases">
        <authorList>
            <person name="Laetsch R D."/>
            <person name="Stevens L."/>
            <person name="Kumar S."/>
            <person name="Blaxter L. M."/>
        </authorList>
    </citation>
    <scope>NUCLEOTIDE SEQUENCE [LARGE SCALE GENOMIC DNA]</scope>
</reference>